<reference evidence="2 4" key="3">
    <citation type="journal article" date="2024" name="Syst. Appl. Microbiol.">
        <title>Helicobacter cappadocius sp. nov., from lizards: The first psychrotrophic Helicobacter species.</title>
        <authorList>
            <person name="Aydin F."/>
            <person name="Tarhane S."/>
            <person name="Karakaya E."/>
            <person name="Abay S."/>
            <person name="Kayman T."/>
            <person name="Guran O."/>
            <person name="Bozkurt E."/>
            <person name="Uzum N."/>
            <person name="Avci A."/>
            <person name="Olgun K."/>
            <person name="Jablonski D."/>
            <person name="Guran C."/>
            <person name="Burcin Saticioglu I."/>
        </authorList>
    </citation>
    <scope>NUCLEOTIDE SEQUENCE [LARGE SCALE GENOMIC DNA]</scope>
    <source>
        <strain evidence="2">Faydin-H75</strain>
        <strain evidence="4">faydin-H76</strain>
    </source>
</reference>
<dbReference type="SUPFAM" id="SSF51735">
    <property type="entry name" value="NAD(P)-binding Rossmann-fold domains"/>
    <property type="match status" value="1"/>
</dbReference>
<dbReference type="EMBL" id="JAUPEV010000010">
    <property type="protein sequence ID" value="MDO7253544.1"/>
    <property type="molecule type" value="Genomic_DNA"/>
</dbReference>
<dbReference type="AlphaFoldDB" id="A0AA90PSQ9"/>
<dbReference type="PANTHER" id="PTHR43245:SF58">
    <property type="entry name" value="BLL5923 PROTEIN"/>
    <property type="match status" value="1"/>
</dbReference>
<feature type="domain" description="NAD-dependent epimerase/dehydratase" evidence="1">
    <location>
        <begin position="4"/>
        <end position="228"/>
    </location>
</feature>
<dbReference type="RefSeq" id="WP_305517387.1">
    <property type="nucleotide sequence ID" value="NZ_JAUPEV010000010.1"/>
</dbReference>
<evidence type="ECO:0000259" key="1">
    <source>
        <dbReference type="Pfam" id="PF01370"/>
    </source>
</evidence>
<name>A0AA90PSQ9_9HELI</name>
<evidence type="ECO:0000313" key="2">
    <source>
        <dbReference type="EMBL" id="MDO7253544.1"/>
    </source>
</evidence>
<keyword evidence="5" id="KW-1185">Reference proteome</keyword>
<dbReference type="CDD" id="cd08946">
    <property type="entry name" value="SDR_e"/>
    <property type="match status" value="1"/>
</dbReference>
<proteinExistence type="predicted"/>
<evidence type="ECO:0000313" key="5">
    <source>
        <dbReference type="Proteomes" id="UP001240777"/>
    </source>
</evidence>
<organism evidence="3 4">
    <name type="scientific">Helicobacter cappadocius</name>
    <dbReference type="NCBI Taxonomy" id="3063998"/>
    <lineage>
        <taxon>Bacteria</taxon>
        <taxon>Pseudomonadati</taxon>
        <taxon>Campylobacterota</taxon>
        <taxon>Epsilonproteobacteria</taxon>
        <taxon>Campylobacterales</taxon>
        <taxon>Helicobacteraceae</taxon>
        <taxon>Helicobacter</taxon>
    </lineage>
</organism>
<dbReference type="EMBL" id="JAUYZK010000010">
    <property type="protein sequence ID" value="MDP2539472.1"/>
    <property type="molecule type" value="Genomic_DNA"/>
</dbReference>
<dbReference type="Pfam" id="PF01370">
    <property type="entry name" value="Epimerase"/>
    <property type="match status" value="1"/>
</dbReference>
<comment type="caution">
    <text evidence="3">The sequence shown here is derived from an EMBL/GenBank/DDBJ whole genome shotgun (WGS) entry which is preliminary data.</text>
</comment>
<reference evidence="2" key="2">
    <citation type="submission" date="2023-07" db="EMBL/GenBank/DDBJ databases">
        <authorList>
            <person name="Aydin F."/>
            <person name="Tarhane S."/>
            <person name="Saticioglu I.B."/>
            <person name="Karakaya E."/>
            <person name="Abay S."/>
            <person name="Guran O."/>
            <person name="Bozkurt E."/>
            <person name="Uzum N."/>
            <person name="Olgun K."/>
            <person name="Jablonski D."/>
        </authorList>
    </citation>
    <scope>NUCLEOTIDE SEQUENCE</scope>
    <source>
        <strain evidence="2">Faydin-H75</strain>
    </source>
</reference>
<dbReference type="InterPro" id="IPR036291">
    <property type="entry name" value="NAD(P)-bd_dom_sf"/>
</dbReference>
<dbReference type="Gene3D" id="3.40.50.720">
    <property type="entry name" value="NAD(P)-binding Rossmann-like Domain"/>
    <property type="match status" value="1"/>
</dbReference>
<reference evidence="3 5" key="1">
    <citation type="submission" date="2023-07" db="EMBL/GenBank/DDBJ databases">
        <title>Unpublished Manusciprt.</title>
        <authorList>
            <person name="Aydin F."/>
            <person name="Tarhane S."/>
            <person name="Saticioglu I.B."/>
            <person name="Karakaya E."/>
            <person name="Abay S."/>
            <person name="Guran O."/>
            <person name="Bozkurt E."/>
            <person name="Uzum N."/>
            <person name="Olgun K."/>
            <person name="Jablonski D."/>
        </authorList>
    </citation>
    <scope>NUCLEOTIDE SEQUENCE</scope>
    <source>
        <strain evidence="5">faydin-H75</strain>
        <strain evidence="3">Faydin-H76</strain>
    </source>
</reference>
<accession>A0AA90PSQ9</accession>
<dbReference type="InterPro" id="IPR050177">
    <property type="entry name" value="Lipid_A_modif_metabolic_enz"/>
</dbReference>
<dbReference type="InterPro" id="IPR001509">
    <property type="entry name" value="Epimerase_deHydtase"/>
</dbReference>
<sequence length="323" mass="37262">MRYIIVGGAGFLGQYIVDLISEKLAKNDQIIILDISKPKKLPFGTNFFCIDITKKIDFEFLRDDVVVHLAARQYHLKPPRKNRREYFFDTNVLGTKNLLEKMEKDGCNKMIYFSTDMVYGKPEYLPINSRHCKNPFGEYGKSKLECERLCEHYRKKGFSITIFRPRMIVGKGRFGILIKLFKLMEMGLPIPMIGSGNNCYQMVSVRDCASAIWLALQKGIPNVELNLGSKNPPKVKDLLKKMVAQTGSKSWVIPTYGRFVKYTLGFLGFLGLEIMYKEQYKIADEEYVVDITEARDILGWEPMQEDGDMLIEAYNEYKASKEK</sequence>
<protein>
    <submittedName>
        <fullName evidence="3">NAD(P)-dependent oxidoreductase</fullName>
    </submittedName>
</protein>
<dbReference type="Proteomes" id="UP001240777">
    <property type="component" value="Unassembled WGS sequence"/>
</dbReference>
<evidence type="ECO:0000313" key="4">
    <source>
        <dbReference type="Proteomes" id="UP001177258"/>
    </source>
</evidence>
<dbReference type="PANTHER" id="PTHR43245">
    <property type="entry name" value="BIFUNCTIONAL POLYMYXIN RESISTANCE PROTEIN ARNA"/>
    <property type="match status" value="1"/>
</dbReference>
<gene>
    <name evidence="2" type="ORF">Q5I04_06430</name>
    <name evidence="3" type="ORF">Q5I06_06760</name>
</gene>
<evidence type="ECO:0000313" key="3">
    <source>
        <dbReference type="EMBL" id="MDP2539472.1"/>
    </source>
</evidence>
<dbReference type="Proteomes" id="UP001177258">
    <property type="component" value="Unassembled WGS sequence"/>
</dbReference>